<feature type="compositionally biased region" description="Low complexity" evidence="1">
    <location>
        <begin position="93"/>
        <end position="103"/>
    </location>
</feature>
<comment type="caution">
    <text evidence="2">The sequence shown here is derived from an EMBL/GenBank/DDBJ whole genome shotgun (WGS) entry which is preliminary data.</text>
</comment>
<evidence type="ECO:0000313" key="2">
    <source>
        <dbReference type="EMBL" id="MPC75687.1"/>
    </source>
</evidence>
<sequence length="139" mass="14809">MEMELPRPSPTPSTPRVTPHLEFALSTCFPGEHSLKLLDMASMLEKASDHGKSNFRCPAPLSESCRLPPTRADPRLSSCLERLDRPLTPPPGTGARAASGGSRVTFPTETCPPPVYSGPRFPPARPPAQAGLHVSGLSS</sequence>
<dbReference type="AlphaFoldDB" id="A0A5B7I2L2"/>
<protein>
    <submittedName>
        <fullName evidence="2">Uncharacterized protein</fullName>
    </submittedName>
</protein>
<name>A0A5B7I2L2_PORTR</name>
<keyword evidence="3" id="KW-1185">Reference proteome</keyword>
<dbReference type="Proteomes" id="UP000324222">
    <property type="component" value="Unassembled WGS sequence"/>
</dbReference>
<reference evidence="2 3" key="1">
    <citation type="submission" date="2019-05" db="EMBL/GenBank/DDBJ databases">
        <title>Another draft genome of Portunus trituberculatus and its Hox gene families provides insights of decapod evolution.</title>
        <authorList>
            <person name="Jeong J.-H."/>
            <person name="Song I."/>
            <person name="Kim S."/>
            <person name="Choi T."/>
            <person name="Kim D."/>
            <person name="Ryu S."/>
            <person name="Kim W."/>
        </authorList>
    </citation>
    <scope>NUCLEOTIDE SEQUENCE [LARGE SCALE GENOMIC DNA]</scope>
    <source>
        <tissue evidence="2">Muscle</tissue>
    </source>
</reference>
<proteinExistence type="predicted"/>
<evidence type="ECO:0000313" key="3">
    <source>
        <dbReference type="Proteomes" id="UP000324222"/>
    </source>
</evidence>
<evidence type="ECO:0000256" key="1">
    <source>
        <dbReference type="SAM" id="MobiDB-lite"/>
    </source>
</evidence>
<dbReference type="EMBL" id="VSRR010041655">
    <property type="protein sequence ID" value="MPC75687.1"/>
    <property type="molecule type" value="Genomic_DNA"/>
</dbReference>
<gene>
    <name evidence="2" type="ORF">E2C01_070081</name>
</gene>
<organism evidence="2 3">
    <name type="scientific">Portunus trituberculatus</name>
    <name type="common">Swimming crab</name>
    <name type="synonym">Neptunus trituberculatus</name>
    <dbReference type="NCBI Taxonomy" id="210409"/>
    <lineage>
        <taxon>Eukaryota</taxon>
        <taxon>Metazoa</taxon>
        <taxon>Ecdysozoa</taxon>
        <taxon>Arthropoda</taxon>
        <taxon>Crustacea</taxon>
        <taxon>Multicrustacea</taxon>
        <taxon>Malacostraca</taxon>
        <taxon>Eumalacostraca</taxon>
        <taxon>Eucarida</taxon>
        <taxon>Decapoda</taxon>
        <taxon>Pleocyemata</taxon>
        <taxon>Brachyura</taxon>
        <taxon>Eubrachyura</taxon>
        <taxon>Portunoidea</taxon>
        <taxon>Portunidae</taxon>
        <taxon>Portuninae</taxon>
        <taxon>Portunus</taxon>
    </lineage>
</organism>
<feature type="compositionally biased region" description="Pro residues" evidence="1">
    <location>
        <begin position="110"/>
        <end position="126"/>
    </location>
</feature>
<accession>A0A5B7I2L2</accession>
<feature type="region of interest" description="Disordered" evidence="1">
    <location>
        <begin position="82"/>
        <end position="139"/>
    </location>
</feature>